<evidence type="ECO:0000313" key="1">
    <source>
        <dbReference type="EMBL" id="CAI9555693.1"/>
    </source>
</evidence>
<accession>A0ABN9C7R2</accession>
<name>A0ABN9C7R2_9NEOB</name>
<sequence>MYINGWMGTVQERVSIYAAIYACPLGTAEHRSLYGTSVHSGTPITVRDLCVRSRSCDH</sequence>
<proteinExistence type="predicted"/>
<dbReference type="Proteomes" id="UP001162483">
    <property type="component" value="Unassembled WGS sequence"/>
</dbReference>
<comment type="caution">
    <text evidence="1">The sequence shown here is derived from an EMBL/GenBank/DDBJ whole genome shotgun (WGS) entry which is preliminary data.</text>
</comment>
<gene>
    <name evidence="1" type="ORF">SPARVUS_LOCUS4418727</name>
</gene>
<protein>
    <submittedName>
        <fullName evidence="1">Uncharacterized protein</fullName>
    </submittedName>
</protein>
<keyword evidence="2" id="KW-1185">Reference proteome</keyword>
<evidence type="ECO:0000313" key="2">
    <source>
        <dbReference type="Proteomes" id="UP001162483"/>
    </source>
</evidence>
<organism evidence="1 2">
    <name type="scientific">Staurois parvus</name>
    <dbReference type="NCBI Taxonomy" id="386267"/>
    <lineage>
        <taxon>Eukaryota</taxon>
        <taxon>Metazoa</taxon>
        <taxon>Chordata</taxon>
        <taxon>Craniata</taxon>
        <taxon>Vertebrata</taxon>
        <taxon>Euteleostomi</taxon>
        <taxon>Amphibia</taxon>
        <taxon>Batrachia</taxon>
        <taxon>Anura</taxon>
        <taxon>Neobatrachia</taxon>
        <taxon>Ranoidea</taxon>
        <taxon>Ranidae</taxon>
        <taxon>Staurois</taxon>
    </lineage>
</organism>
<reference evidence="1" key="1">
    <citation type="submission" date="2023-05" db="EMBL/GenBank/DDBJ databases">
        <authorList>
            <person name="Stuckert A."/>
        </authorList>
    </citation>
    <scope>NUCLEOTIDE SEQUENCE</scope>
</reference>
<dbReference type="EMBL" id="CATNWA010008259">
    <property type="protein sequence ID" value="CAI9555693.1"/>
    <property type="molecule type" value="Genomic_DNA"/>
</dbReference>